<dbReference type="RefSeq" id="WP_087913618.1">
    <property type="nucleotide sequence ID" value="NZ_CP021780.1"/>
</dbReference>
<feature type="transmembrane region" description="Helical" evidence="9">
    <location>
        <begin position="149"/>
        <end position="173"/>
    </location>
</feature>
<evidence type="ECO:0000256" key="3">
    <source>
        <dbReference type="ARBA" id="ARBA00022475"/>
    </source>
</evidence>
<dbReference type="SUPFAM" id="SSF90123">
    <property type="entry name" value="ABC transporter transmembrane region"/>
    <property type="match status" value="1"/>
</dbReference>
<dbReference type="Gene3D" id="3.40.50.300">
    <property type="entry name" value="P-loop containing nucleotide triphosphate hydrolases"/>
    <property type="match status" value="1"/>
</dbReference>
<dbReference type="Pfam" id="PF00005">
    <property type="entry name" value="ABC_tran"/>
    <property type="match status" value="1"/>
</dbReference>
<accession>A0A2Z2K9Z6</accession>
<gene>
    <name evidence="12" type="ORF">B9T62_01415</name>
</gene>
<feature type="transmembrane region" description="Helical" evidence="9">
    <location>
        <begin position="57"/>
        <end position="76"/>
    </location>
</feature>
<feature type="domain" description="ABC transporter" evidence="10">
    <location>
        <begin position="337"/>
        <end position="572"/>
    </location>
</feature>
<reference evidence="12 13" key="1">
    <citation type="submission" date="2017-06" db="EMBL/GenBank/DDBJ databases">
        <title>Complete genome sequence of Paenibacillus donghaensis KCTC 13049T isolated from East Sea sediment, South Korea.</title>
        <authorList>
            <person name="Jung B.K."/>
            <person name="Hong S.-J."/>
            <person name="Shin J.-H."/>
        </authorList>
    </citation>
    <scope>NUCLEOTIDE SEQUENCE [LARGE SCALE GENOMIC DNA]</scope>
    <source>
        <strain evidence="12 13">KCTC 13049</strain>
    </source>
</reference>
<dbReference type="SMART" id="SM00382">
    <property type="entry name" value="AAA"/>
    <property type="match status" value="1"/>
</dbReference>
<dbReference type="InterPro" id="IPR027417">
    <property type="entry name" value="P-loop_NTPase"/>
</dbReference>
<keyword evidence="7 9" id="KW-1133">Transmembrane helix</keyword>
<evidence type="ECO:0000259" key="10">
    <source>
        <dbReference type="PROSITE" id="PS50893"/>
    </source>
</evidence>
<keyword evidence="6" id="KW-0067">ATP-binding</keyword>
<keyword evidence="13" id="KW-1185">Reference proteome</keyword>
<dbReference type="InterPro" id="IPR017871">
    <property type="entry name" value="ABC_transporter-like_CS"/>
</dbReference>
<feature type="domain" description="ABC transmembrane type-1" evidence="11">
    <location>
        <begin position="23"/>
        <end position="303"/>
    </location>
</feature>
<dbReference type="PANTHER" id="PTHR43394">
    <property type="entry name" value="ATP-DEPENDENT PERMEASE MDL1, MITOCHONDRIAL"/>
    <property type="match status" value="1"/>
</dbReference>
<keyword evidence="3" id="KW-1003">Cell membrane</keyword>
<evidence type="ECO:0000256" key="9">
    <source>
        <dbReference type="SAM" id="Phobius"/>
    </source>
</evidence>
<dbReference type="InterPro" id="IPR036640">
    <property type="entry name" value="ABC1_TM_sf"/>
</dbReference>
<keyword evidence="4 9" id="KW-0812">Transmembrane</keyword>
<keyword evidence="5" id="KW-0547">Nucleotide-binding</keyword>
<dbReference type="GO" id="GO:0015421">
    <property type="term" value="F:ABC-type oligopeptide transporter activity"/>
    <property type="evidence" value="ECO:0007669"/>
    <property type="project" value="TreeGrafter"/>
</dbReference>
<dbReference type="OrthoDB" id="9770415at2"/>
<sequence>MKQQGVFSRLSTYMLRHKLLYSVLGLTTLLSITLDLGIAWLLSAVTDKAVGMDVEGLKGLAIFGVFYLLVVGLNNYTDAYLKNKVSARIRNELRLDMMGHTLKLPQSYFDNNHSGDLLSRFTNDNQTVGEACGQVLIGLIRNPLLAMAAFVYLLYIHWLLALICLAMGPLIFLTGKIFGKAMRSNSEQLQQNMGRTTSFLHDILGSSMVFKSFSIERRLLKQYQGHSKSIISGELKRGRIEGATGAVSSLLGNATFLLAIVIAGSFVARGSLEVGGMLAFIQLMNYLVNPFSSLPGLIAAMQQSLGAAGRIFEVMDSKAEVEELPEPVTGSLEFQSLVLSDLSFGYPGADKLSLNKISLELHKGMNMAVVGPSGGGKSTLFKLLLGFYEPAAGRLLINGTDFQELSLGRLRSLFAYVPQESGLYTGSIRDNLSNGRPGASEQEMITALRQANAYEFVMELPEGLDTDIGEEGSRLSGGQRQRLSIARAILKDAPVLLLDEATAALDNESERLVQQSLSQLMGNRTTLVIAHRLSTVQNADLILVLDKGEIVERGNHEQLLAAQGRYHALYYSQLRQEADQEQGGLNLGKEAEAGGELRPETAGV</sequence>
<dbReference type="EMBL" id="CP021780">
    <property type="protein sequence ID" value="ASA19593.1"/>
    <property type="molecule type" value="Genomic_DNA"/>
</dbReference>
<dbReference type="InterPro" id="IPR003439">
    <property type="entry name" value="ABC_transporter-like_ATP-bd"/>
</dbReference>
<dbReference type="SUPFAM" id="SSF52540">
    <property type="entry name" value="P-loop containing nucleoside triphosphate hydrolases"/>
    <property type="match status" value="1"/>
</dbReference>
<dbReference type="PROSITE" id="PS50929">
    <property type="entry name" value="ABC_TM1F"/>
    <property type="match status" value="1"/>
</dbReference>
<evidence type="ECO:0000256" key="4">
    <source>
        <dbReference type="ARBA" id="ARBA00022692"/>
    </source>
</evidence>
<dbReference type="Pfam" id="PF00664">
    <property type="entry name" value="ABC_membrane"/>
    <property type="match status" value="1"/>
</dbReference>
<dbReference type="FunFam" id="3.40.50.300:FF:000221">
    <property type="entry name" value="Multidrug ABC transporter ATP-binding protein"/>
    <property type="match status" value="1"/>
</dbReference>
<evidence type="ECO:0000256" key="5">
    <source>
        <dbReference type="ARBA" id="ARBA00022741"/>
    </source>
</evidence>
<dbReference type="Proteomes" id="UP000249890">
    <property type="component" value="Chromosome"/>
</dbReference>
<keyword evidence="8 9" id="KW-0472">Membrane</keyword>
<dbReference type="PANTHER" id="PTHR43394:SF1">
    <property type="entry name" value="ATP-BINDING CASSETTE SUB-FAMILY B MEMBER 10, MITOCHONDRIAL"/>
    <property type="match status" value="1"/>
</dbReference>
<dbReference type="GO" id="GO:0016887">
    <property type="term" value="F:ATP hydrolysis activity"/>
    <property type="evidence" value="ECO:0007669"/>
    <property type="project" value="InterPro"/>
</dbReference>
<dbReference type="Gene3D" id="1.20.1560.10">
    <property type="entry name" value="ABC transporter type 1, transmembrane domain"/>
    <property type="match status" value="1"/>
</dbReference>
<evidence type="ECO:0000313" key="13">
    <source>
        <dbReference type="Proteomes" id="UP000249890"/>
    </source>
</evidence>
<evidence type="ECO:0000256" key="6">
    <source>
        <dbReference type="ARBA" id="ARBA00022840"/>
    </source>
</evidence>
<evidence type="ECO:0000259" key="11">
    <source>
        <dbReference type="PROSITE" id="PS50929"/>
    </source>
</evidence>
<evidence type="ECO:0008006" key="14">
    <source>
        <dbReference type="Google" id="ProtNLM"/>
    </source>
</evidence>
<dbReference type="PROSITE" id="PS50893">
    <property type="entry name" value="ABC_TRANSPORTER_2"/>
    <property type="match status" value="1"/>
</dbReference>
<feature type="transmembrane region" description="Helical" evidence="9">
    <location>
        <begin position="20"/>
        <end position="45"/>
    </location>
</feature>
<keyword evidence="2" id="KW-0813">Transport</keyword>
<dbReference type="CDD" id="cd18552">
    <property type="entry name" value="ABC_6TM_MsbA_like"/>
    <property type="match status" value="1"/>
</dbReference>
<evidence type="ECO:0000256" key="2">
    <source>
        <dbReference type="ARBA" id="ARBA00022448"/>
    </source>
</evidence>
<name>A0A2Z2K9Z6_9BACL</name>
<dbReference type="InterPro" id="IPR003593">
    <property type="entry name" value="AAA+_ATPase"/>
</dbReference>
<evidence type="ECO:0000256" key="8">
    <source>
        <dbReference type="ARBA" id="ARBA00023136"/>
    </source>
</evidence>
<dbReference type="InterPro" id="IPR011527">
    <property type="entry name" value="ABC1_TM_dom"/>
</dbReference>
<proteinExistence type="predicted"/>
<dbReference type="InterPro" id="IPR039421">
    <property type="entry name" value="Type_1_exporter"/>
</dbReference>
<comment type="subcellular location">
    <subcellularLocation>
        <location evidence="1">Cell membrane</location>
        <topology evidence="1">Multi-pass membrane protein</topology>
    </subcellularLocation>
</comment>
<evidence type="ECO:0000313" key="12">
    <source>
        <dbReference type="EMBL" id="ASA19593.1"/>
    </source>
</evidence>
<dbReference type="PROSITE" id="PS00211">
    <property type="entry name" value="ABC_TRANSPORTER_1"/>
    <property type="match status" value="1"/>
</dbReference>
<dbReference type="GO" id="GO:0005524">
    <property type="term" value="F:ATP binding"/>
    <property type="evidence" value="ECO:0007669"/>
    <property type="project" value="UniProtKB-KW"/>
</dbReference>
<protein>
    <recommendedName>
        <fullName evidence="14">ABC transporter permease</fullName>
    </recommendedName>
</protein>
<organism evidence="12 13">
    <name type="scientific">Paenibacillus donghaensis</name>
    <dbReference type="NCBI Taxonomy" id="414771"/>
    <lineage>
        <taxon>Bacteria</taxon>
        <taxon>Bacillati</taxon>
        <taxon>Bacillota</taxon>
        <taxon>Bacilli</taxon>
        <taxon>Bacillales</taxon>
        <taxon>Paenibacillaceae</taxon>
        <taxon>Paenibacillus</taxon>
    </lineage>
</organism>
<dbReference type="AlphaFoldDB" id="A0A2Z2K9Z6"/>
<evidence type="ECO:0000256" key="1">
    <source>
        <dbReference type="ARBA" id="ARBA00004651"/>
    </source>
</evidence>
<dbReference type="KEGG" id="pdh:B9T62_01415"/>
<dbReference type="GO" id="GO:0005886">
    <property type="term" value="C:plasma membrane"/>
    <property type="evidence" value="ECO:0007669"/>
    <property type="project" value="UniProtKB-SubCell"/>
</dbReference>
<evidence type="ECO:0000256" key="7">
    <source>
        <dbReference type="ARBA" id="ARBA00022989"/>
    </source>
</evidence>